<dbReference type="Proteomes" id="UP000007962">
    <property type="component" value="Chromosome"/>
</dbReference>
<dbReference type="EMBL" id="CP001618">
    <property type="protein sequence ID" value="ACQ80246.1"/>
    <property type="molecule type" value="Genomic_DNA"/>
</dbReference>
<dbReference type="InterPro" id="IPR019587">
    <property type="entry name" value="Polyketide_cyclase/dehydratase"/>
</dbReference>
<protein>
    <recommendedName>
        <fullName evidence="3">Polyketide cyclase/dehydrase</fullName>
    </recommendedName>
</protein>
<dbReference type="RefSeq" id="WP_015882486.1">
    <property type="nucleotide sequence ID" value="NC_012669.1"/>
</dbReference>
<dbReference type="OrthoDB" id="197829at2"/>
<proteinExistence type="predicted"/>
<evidence type="ECO:0000313" key="2">
    <source>
        <dbReference type="Proteomes" id="UP000007962"/>
    </source>
</evidence>
<reference evidence="1 2" key="1">
    <citation type="journal article" date="2009" name="Stand. Genomic Sci.">
        <title>Complete genome sequence of Beutenbergia cavernae type strain (HKI 0122).</title>
        <authorList>
            <person name="Land M."/>
            <person name="Pukall R."/>
            <person name="Abt B."/>
            <person name="Goker M."/>
            <person name="Rohde M."/>
            <person name="Glavina Del Rio T."/>
            <person name="Tice H."/>
            <person name="Copeland A."/>
            <person name="Cheng J.F."/>
            <person name="Lucas S."/>
            <person name="Chen F."/>
            <person name="Nolan M."/>
            <person name="Bruce D."/>
            <person name="Goodwin L."/>
            <person name="Pitluck S."/>
            <person name="Ivanova N."/>
            <person name="Mavromatis K."/>
            <person name="Ovchinnikova G."/>
            <person name="Pati A."/>
            <person name="Chen A."/>
            <person name="Palaniappan K."/>
            <person name="Hauser L."/>
            <person name="Chang Y.J."/>
            <person name="Jefferies C.C."/>
            <person name="Saunders E."/>
            <person name="Brettin T."/>
            <person name="Detter J.C."/>
            <person name="Han C."/>
            <person name="Chain P."/>
            <person name="Bristow J."/>
            <person name="Eisen J.A."/>
            <person name="Markowitz V."/>
            <person name="Hugenholtz P."/>
            <person name="Kyrpides N.C."/>
            <person name="Klenk H.P."/>
            <person name="Lapidus A."/>
        </authorList>
    </citation>
    <scope>NUCLEOTIDE SEQUENCE [LARGE SCALE GENOMIC DNA]</scope>
    <source>
        <strain evidence="2">ATCC BAA-8 / DSM 12333 / NBRC 16432</strain>
    </source>
</reference>
<dbReference type="Gene3D" id="3.30.530.20">
    <property type="match status" value="1"/>
</dbReference>
<dbReference type="SUPFAM" id="SSF55961">
    <property type="entry name" value="Bet v1-like"/>
    <property type="match status" value="1"/>
</dbReference>
<sequence length="159" mass="17793">MVAHAVISRTIRATPDDLFDVVHDYHRRLEWDTLLRAARTVDDAEPAVGVEAVCTARRALGGFSFTTTYVTFRRPDLAAVRLTRPVAVFESWSASIRHKPTAAGTNVVYTMTFRCRPSWLAWLLEPAARAAFRLETSRRLAALDSYVTRRAGTPTKESA</sequence>
<dbReference type="InterPro" id="IPR023393">
    <property type="entry name" value="START-like_dom_sf"/>
</dbReference>
<dbReference type="STRING" id="471853.Bcav_1991"/>
<evidence type="ECO:0008006" key="3">
    <source>
        <dbReference type="Google" id="ProtNLM"/>
    </source>
</evidence>
<name>C5C5Q5_BEUC1</name>
<gene>
    <name evidence="1" type="ordered locus">Bcav_1991</name>
</gene>
<organism evidence="1 2">
    <name type="scientific">Beutenbergia cavernae (strain ATCC BAA-8 / DSM 12333 / CCUG 43141 / JCM 11478 / NBRC 16432 / NCIMB 13614 / HKI 0122)</name>
    <dbReference type="NCBI Taxonomy" id="471853"/>
    <lineage>
        <taxon>Bacteria</taxon>
        <taxon>Bacillati</taxon>
        <taxon>Actinomycetota</taxon>
        <taxon>Actinomycetes</taxon>
        <taxon>Micrococcales</taxon>
        <taxon>Beutenbergiaceae</taxon>
        <taxon>Beutenbergia</taxon>
    </lineage>
</organism>
<accession>C5C5Q5</accession>
<dbReference type="HOGENOM" id="CLU_131328_0_0_11"/>
<dbReference type="AlphaFoldDB" id="C5C5Q5"/>
<keyword evidence="2" id="KW-1185">Reference proteome</keyword>
<dbReference type="KEGG" id="bcv:Bcav_1991"/>
<evidence type="ECO:0000313" key="1">
    <source>
        <dbReference type="EMBL" id="ACQ80246.1"/>
    </source>
</evidence>
<dbReference type="eggNOG" id="COG2867">
    <property type="taxonomic scope" value="Bacteria"/>
</dbReference>
<dbReference type="Pfam" id="PF10604">
    <property type="entry name" value="Polyketide_cyc2"/>
    <property type="match status" value="1"/>
</dbReference>
<dbReference type="CDD" id="cd07812">
    <property type="entry name" value="SRPBCC"/>
    <property type="match status" value="1"/>
</dbReference>